<evidence type="ECO:0000313" key="8">
    <source>
        <dbReference type="Proteomes" id="UP000051184"/>
    </source>
</evidence>
<dbReference type="PANTHER" id="PTHR30086:SF20">
    <property type="entry name" value="ARGININE EXPORTER PROTEIN ARGO-RELATED"/>
    <property type="match status" value="1"/>
</dbReference>
<dbReference type="Pfam" id="PF01810">
    <property type="entry name" value="LysE"/>
    <property type="match status" value="1"/>
</dbReference>
<dbReference type="GO" id="GO:0005886">
    <property type="term" value="C:plasma membrane"/>
    <property type="evidence" value="ECO:0007669"/>
    <property type="project" value="UniProtKB-SubCell"/>
</dbReference>
<dbReference type="AlphaFoldDB" id="A0A0P1IV24"/>
<feature type="transmembrane region" description="Helical" evidence="6">
    <location>
        <begin position="149"/>
        <end position="174"/>
    </location>
</feature>
<evidence type="ECO:0000313" key="7">
    <source>
        <dbReference type="EMBL" id="CUK25055.1"/>
    </source>
</evidence>
<dbReference type="GO" id="GO:0015171">
    <property type="term" value="F:amino acid transmembrane transporter activity"/>
    <property type="evidence" value="ECO:0007669"/>
    <property type="project" value="TreeGrafter"/>
</dbReference>
<evidence type="ECO:0000256" key="6">
    <source>
        <dbReference type="SAM" id="Phobius"/>
    </source>
</evidence>
<feature type="transmembrane region" description="Helical" evidence="6">
    <location>
        <begin position="186"/>
        <end position="205"/>
    </location>
</feature>
<keyword evidence="3 6" id="KW-0812">Transmembrane</keyword>
<sequence>MSFELWLTFAAASTALLMIPGPTILLVLSYAMTQGRRVAVASALGVATGDLIAMTCSVIGLGAVFLASATAFTVLKWVGALYLLYLGIQMLRSPAAGKPMLANKPDDQPPGRVFRDLATVTALNPKSNTFFIAFVPQFIQADAAFAPQAAILIATFVGIAGVNALVFALAANAMRRQIARPNVQMWITRAGGATLIAMAAMTASLRRAP</sequence>
<dbReference type="PIRSF" id="PIRSF006324">
    <property type="entry name" value="LeuE"/>
    <property type="match status" value="1"/>
</dbReference>
<dbReference type="InterPro" id="IPR001123">
    <property type="entry name" value="LeuE-type"/>
</dbReference>
<gene>
    <name evidence="7" type="primary">rhtB_3</name>
    <name evidence="7" type="ORF">TA5114_00845</name>
</gene>
<dbReference type="EMBL" id="CYUE01000006">
    <property type="protein sequence ID" value="CUK25055.1"/>
    <property type="molecule type" value="Genomic_DNA"/>
</dbReference>
<dbReference type="RefSeq" id="WP_058314057.1">
    <property type="nucleotide sequence ID" value="NZ_CYTO01000024.1"/>
</dbReference>
<name>A0A0P1IV24_9RHOB</name>
<reference evidence="8" key="1">
    <citation type="submission" date="2015-09" db="EMBL/GenBank/DDBJ databases">
        <authorList>
            <person name="Rodrigo-Torres Lidia"/>
            <person name="Arahal R.David."/>
        </authorList>
    </citation>
    <scope>NUCLEOTIDE SEQUENCE [LARGE SCALE GENOMIC DNA]</scope>
    <source>
        <strain evidence="8">CECT 5114</strain>
    </source>
</reference>
<dbReference type="Proteomes" id="UP000051184">
    <property type="component" value="Unassembled WGS sequence"/>
</dbReference>
<keyword evidence="4 6" id="KW-1133">Transmembrane helix</keyword>
<evidence type="ECO:0000256" key="2">
    <source>
        <dbReference type="ARBA" id="ARBA00022475"/>
    </source>
</evidence>
<keyword evidence="8" id="KW-1185">Reference proteome</keyword>
<organism evidence="7 8">
    <name type="scientific">Cognatishimia activa</name>
    <dbReference type="NCBI Taxonomy" id="1715691"/>
    <lineage>
        <taxon>Bacteria</taxon>
        <taxon>Pseudomonadati</taxon>
        <taxon>Pseudomonadota</taxon>
        <taxon>Alphaproteobacteria</taxon>
        <taxon>Rhodobacterales</taxon>
        <taxon>Paracoccaceae</taxon>
        <taxon>Cognatishimia</taxon>
    </lineage>
</organism>
<dbReference type="OrthoDB" id="9804822at2"/>
<keyword evidence="2" id="KW-1003">Cell membrane</keyword>
<evidence type="ECO:0000256" key="3">
    <source>
        <dbReference type="ARBA" id="ARBA00022692"/>
    </source>
</evidence>
<evidence type="ECO:0000256" key="4">
    <source>
        <dbReference type="ARBA" id="ARBA00022989"/>
    </source>
</evidence>
<dbReference type="STRING" id="1715691.TA5113_02495"/>
<protein>
    <submittedName>
        <fullName evidence="7">Homoserine/homoserine lactone efflux protein</fullName>
    </submittedName>
</protein>
<feature type="transmembrane region" description="Helical" evidence="6">
    <location>
        <begin position="6"/>
        <end position="31"/>
    </location>
</feature>
<comment type="subcellular location">
    <subcellularLocation>
        <location evidence="1">Cell membrane</location>
        <topology evidence="1">Multi-pass membrane protein</topology>
    </subcellularLocation>
</comment>
<proteinExistence type="predicted"/>
<keyword evidence="5 6" id="KW-0472">Membrane</keyword>
<dbReference type="PANTHER" id="PTHR30086">
    <property type="entry name" value="ARGININE EXPORTER PROTEIN ARGO"/>
    <property type="match status" value="1"/>
</dbReference>
<feature type="transmembrane region" description="Helical" evidence="6">
    <location>
        <begin position="43"/>
        <end position="68"/>
    </location>
</feature>
<feature type="transmembrane region" description="Helical" evidence="6">
    <location>
        <begin position="74"/>
        <end position="91"/>
    </location>
</feature>
<accession>A0A0P1IV24</accession>
<evidence type="ECO:0000256" key="1">
    <source>
        <dbReference type="ARBA" id="ARBA00004651"/>
    </source>
</evidence>
<evidence type="ECO:0000256" key="5">
    <source>
        <dbReference type="ARBA" id="ARBA00023136"/>
    </source>
</evidence>